<reference evidence="8 9" key="1">
    <citation type="submission" date="2015-04" db="EMBL/GenBank/DDBJ databases">
        <title>The complete genome sequence of the hyperthermophilic, obligate iron-reducing archaeon Geoglobus ahangari strain 234T.</title>
        <authorList>
            <person name="Manzella M.P."/>
            <person name="Holmes D.E."/>
            <person name="Rocheleau J.M."/>
            <person name="Chung A."/>
            <person name="Reguera G."/>
            <person name="Kashefi K."/>
        </authorList>
    </citation>
    <scope>NUCLEOTIDE SEQUENCE [LARGE SCALE GENOMIC DNA]</scope>
    <source>
        <strain evidence="8 9">234</strain>
    </source>
</reference>
<evidence type="ECO:0000313" key="9">
    <source>
        <dbReference type="Proteomes" id="UP000034723"/>
    </source>
</evidence>
<sequence>MDKELLMKAQYEMPVSEDPFAELAEKLDRSVESVIESLREYLRSGVVKKVGPQLNYKAFRGISFAALVGAEVRENLERAVEVINSDRGVKHNFLREHDVYNIWFTIKAPSKEELFERTKALMERCGVDNYVVLPSVRVYKMDVKYDLFRGVSFSTRAEERAEVPKVEELGVDGDMLRDMERNFAVEERPFRRFAEKYGYTESELADLIAELIEKRVVRDFYAVLNGQKAGFRENGMNLIRTEEPERVAERLLRRIPEITHLVQREVPENWNYPVYFMVHAVNREIIEGIAEKARDVEGVEELRILYSLRSFKD</sequence>
<dbReference type="PANTHER" id="PTHR43413:SF1">
    <property type="entry name" value="SIROHEME DECARBOXYLASE NIRL SUBUNIT"/>
    <property type="match status" value="1"/>
</dbReference>
<dbReference type="Proteomes" id="UP000034723">
    <property type="component" value="Chromosome"/>
</dbReference>
<keyword evidence="1" id="KW-0456">Lyase</keyword>
<dbReference type="AlphaFoldDB" id="A0A0F7IFH3"/>
<dbReference type="InParanoid" id="A0A0F7IFH3"/>
<evidence type="ECO:0000256" key="1">
    <source>
        <dbReference type="ARBA" id="ARBA00023239"/>
    </source>
</evidence>
<dbReference type="GO" id="GO:0016829">
    <property type="term" value="F:lyase activity"/>
    <property type="evidence" value="ECO:0007669"/>
    <property type="project" value="UniProtKB-KW"/>
</dbReference>
<feature type="domain" description="Siroheme decarboxylase NirL-like HTH" evidence="7">
    <location>
        <begin position="175"/>
        <end position="218"/>
    </location>
</feature>
<dbReference type="EC" id="4.1.1.111" evidence="4"/>
<comment type="pathway">
    <text evidence="2">Porphyrin-containing compound metabolism.</text>
</comment>
<protein>
    <recommendedName>
        <fullName evidence="4">siroheme decarboxylase</fullName>
        <ecNumber evidence="4">4.1.1.111</ecNumber>
    </recommendedName>
</protein>
<dbReference type="KEGG" id="gah:GAH_01504"/>
<dbReference type="EMBL" id="CP011267">
    <property type="protein sequence ID" value="AKG91205.1"/>
    <property type="molecule type" value="Genomic_DNA"/>
</dbReference>
<name>A0A0F7IFH3_9EURY</name>
<evidence type="ECO:0000256" key="4">
    <source>
        <dbReference type="ARBA" id="ARBA00023471"/>
    </source>
</evidence>
<evidence type="ECO:0000313" key="8">
    <source>
        <dbReference type="EMBL" id="AKG91205.1"/>
    </source>
</evidence>
<dbReference type="Pfam" id="PF22451">
    <property type="entry name" value="NirdL-like_HTH"/>
    <property type="match status" value="2"/>
</dbReference>
<evidence type="ECO:0000256" key="5">
    <source>
        <dbReference type="ARBA" id="ARBA00048470"/>
    </source>
</evidence>
<evidence type="ECO:0000256" key="2">
    <source>
        <dbReference type="ARBA" id="ARBA00023444"/>
    </source>
</evidence>
<evidence type="ECO:0000259" key="7">
    <source>
        <dbReference type="Pfam" id="PF22451"/>
    </source>
</evidence>
<dbReference type="InterPro" id="IPR050684">
    <property type="entry name" value="HTH-Siroheme_Decarb"/>
</dbReference>
<keyword evidence="9" id="KW-1185">Reference proteome</keyword>
<organism evidence="8 9">
    <name type="scientific">Geoglobus ahangari</name>
    <dbReference type="NCBI Taxonomy" id="113653"/>
    <lineage>
        <taxon>Archaea</taxon>
        <taxon>Methanobacteriati</taxon>
        <taxon>Methanobacteriota</taxon>
        <taxon>Archaeoglobi</taxon>
        <taxon>Archaeoglobales</taxon>
        <taxon>Archaeoglobaceae</taxon>
        <taxon>Geoglobus</taxon>
    </lineage>
</organism>
<feature type="domain" description="Siroheme decarboxylase NirL-like HTH" evidence="7">
    <location>
        <begin position="2"/>
        <end position="47"/>
    </location>
</feature>
<feature type="domain" description="Siroheme decarboxylase AsnC-like ligand binding" evidence="6">
    <location>
        <begin position="61"/>
        <end position="140"/>
    </location>
</feature>
<dbReference type="HOGENOM" id="CLU_049427_1_0_2"/>
<comment type="similarity">
    <text evidence="3">Belongs to the Ahb/Nir family.</text>
</comment>
<proteinExistence type="inferred from homology"/>
<dbReference type="Pfam" id="PF17805">
    <property type="entry name" value="AsnC_trans_reg2"/>
    <property type="match status" value="2"/>
</dbReference>
<accession>A0A0F7IFH3</accession>
<gene>
    <name evidence="8" type="ORF">GAH_01504</name>
</gene>
<dbReference type="GeneID" id="24804074"/>
<comment type="catalytic activity">
    <reaction evidence="5">
        <text>siroheme + 2 H(+) = 12,18-didecarboxysiroheme + 2 CO2</text>
        <dbReference type="Rhea" id="RHEA:19093"/>
        <dbReference type="ChEBI" id="CHEBI:15378"/>
        <dbReference type="ChEBI" id="CHEBI:16526"/>
        <dbReference type="ChEBI" id="CHEBI:60052"/>
        <dbReference type="ChEBI" id="CHEBI:140497"/>
        <dbReference type="EC" id="4.1.1.111"/>
    </reaction>
</comment>
<dbReference type="InterPro" id="IPR053953">
    <property type="entry name" value="NirdL-like_HTH"/>
</dbReference>
<evidence type="ECO:0000259" key="6">
    <source>
        <dbReference type="Pfam" id="PF17805"/>
    </source>
</evidence>
<feature type="domain" description="Siroheme decarboxylase AsnC-like ligand binding" evidence="6">
    <location>
        <begin position="228"/>
        <end position="312"/>
    </location>
</feature>
<dbReference type="InterPro" id="IPR040523">
    <property type="entry name" value="AsnC_trans_reg2"/>
</dbReference>
<dbReference type="STRING" id="113653.GAH_01504"/>
<dbReference type="PANTHER" id="PTHR43413">
    <property type="entry name" value="TRANSCRIPTIONAL REGULATOR, ASNC FAMILY"/>
    <property type="match status" value="1"/>
</dbReference>
<evidence type="ECO:0000256" key="3">
    <source>
        <dbReference type="ARBA" id="ARBA00023457"/>
    </source>
</evidence>
<dbReference type="Gene3D" id="3.30.70.3460">
    <property type="match status" value="2"/>
</dbReference>
<dbReference type="RefSeq" id="WP_245603999.1">
    <property type="nucleotide sequence ID" value="NZ_CP011267.1"/>
</dbReference>